<protein>
    <submittedName>
        <fullName evidence="2">Uncharacterized protein</fullName>
    </submittedName>
</protein>
<sequence>MSLLINDELCQYLNEMIKILIIDQYYNAKFIEFNEVNKFCQAFSNVERLQGAISHSSVFLYIINHMAKLKDLEIRLSNNLTRNSSMWLKTMALNLNINCTFV</sequence>
<comment type="caution">
    <text evidence="2">The sequence shown here is derived from an EMBL/GenBank/DDBJ whole genome shotgun (WGS) entry which is preliminary data.</text>
</comment>
<accession>A0A819NDK9</accession>
<gene>
    <name evidence="2" type="ORF">OKA104_LOCUS29446</name>
    <name evidence="1" type="ORF">VCS650_LOCUS33795</name>
</gene>
<organism evidence="2 3">
    <name type="scientific">Adineta steineri</name>
    <dbReference type="NCBI Taxonomy" id="433720"/>
    <lineage>
        <taxon>Eukaryota</taxon>
        <taxon>Metazoa</taxon>
        <taxon>Spiralia</taxon>
        <taxon>Gnathifera</taxon>
        <taxon>Rotifera</taxon>
        <taxon>Eurotatoria</taxon>
        <taxon>Bdelloidea</taxon>
        <taxon>Adinetida</taxon>
        <taxon>Adinetidae</taxon>
        <taxon>Adineta</taxon>
    </lineage>
</organism>
<name>A0A819NDK9_9BILA</name>
<reference evidence="2" key="1">
    <citation type="submission" date="2021-02" db="EMBL/GenBank/DDBJ databases">
        <authorList>
            <person name="Nowell W R."/>
        </authorList>
    </citation>
    <scope>NUCLEOTIDE SEQUENCE</scope>
</reference>
<evidence type="ECO:0000313" key="2">
    <source>
        <dbReference type="EMBL" id="CAF3995118.1"/>
    </source>
</evidence>
<proteinExistence type="predicted"/>
<dbReference type="Proteomes" id="UP000663881">
    <property type="component" value="Unassembled WGS sequence"/>
</dbReference>
<evidence type="ECO:0000313" key="3">
    <source>
        <dbReference type="Proteomes" id="UP000663881"/>
    </source>
</evidence>
<dbReference type="EMBL" id="CAJNON010000674">
    <property type="protein sequence ID" value="CAF1351468.1"/>
    <property type="molecule type" value="Genomic_DNA"/>
</dbReference>
<dbReference type="EMBL" id="CAJOAY010003001">
    <property type="protein sequence ID" value="CAF3995118.1"/>
    <property type="molecule type" value="Genomic_DNA"/>
</dbReference>
<dbReference type="AlphaFoldDB" id="A0A819NDK9"/>
<dbReference type="Proteomes" id="UP000663891">
    <property type="component" value="Unassembled WGS sequence"/>
</dbReference>
<evidence type="ECO:0000313" key="1">
    <source>
        <dbReference type="EMBL" id="CAF1351468.1"/>
    </source>
</evidence>